<comment type="catalytic activity">
    <reaction evidence="3 4">
        <text>holo-[ACP] + malonyl-CoA = malonyl-[ACP] + CoA</text>
        <dbReference type="Rhea" id="RHEA:41792"/>
        <dbReference type="Rhea" id="RHEA-COMP:9623"/>
        <dbReference type="Rhea" id="RHEA-COMP:9685"/>
        <dbReference type="ChEBI" id="CHEBI:57287"/>
        <dbReference type="ChEBI" id="CHEBI:57384"/>
        <dbReference type="ChEBI" id="CHEBI:64479"/>
        <dbReference type="ChEBI" id="CHEBI:78449"/>
        <dbReference type="EC" id="2.3.1.39"/>
    </reaction>
</comment>
<dbReference type="InterPro" id="IPR024925">
    <property type="entry name" value="Malonyl_CoA-ACP_transAc"/>
</dbReference>
<evidence type="ECO:0000313" key="8">
    <source>
        <dbReference type="EMBL" id="UUF09086.1"/>
    </source>
</evidence>
<proteinExistence type="inferred from homology"/>
<dbReference type="InterPro" id="IPR016035">
    <property type="entry name" value="Acyl_Trfase/lysoPLipase"/>
</dbReference>
<dbReference type="SUPFAM" id="SSF52151">
    <property type="entry name" value="FabD/lysophospholipase-like"/>
    <property type="match status" value="1"/>
</dbReference>
<reference evidence="8 9" key="1">
    <citation type="submission" date="2021-03" db="EMBL/GenBank/DDBJ databases">
        <title>Comparative Genomics and Metabolomics in the genus Turicibacter.</title>
        <authorList>
            <person name="Maki J."/>
            <person name="Looft T."/>
        </authorList>
    </citation>
    <scope>NUCLEOTIDE SEQUENCE</scope>
    <source>
        <strain evidence="8">ISU324</strain>
        <strain evidence="7 9">MMM721</strain>
    </source>
</reference>
<dbReference type="SMART" id="SM00827">
    <property type="entry name" value="PKS_AT"/>
    <property type="match status" value="1"/>
</dbReference>
<dbReference type="PANTHER" id="PTHR42681">
    <property type="entry name" value="MALONYL-COA-ACYL CARRIER PROTEIN TRANSACYLASE, MITOCHONDRIAL"/>
    <property type="match status" value="1"/>
</dbReference>
<dbReference type="EC" id="2.3.1.39" evidence="4"/>
<protein>
    <recommendedName>
        <fullName evidence="4">Malonyl CoA-acyl carrier protein transacylase</fullName>
        <ecNumber evidence="4">2.3.1.39</ecNumber>
    </recommendedName>
</protein>
<evidence type="ECO:0000313" key="10">
    <source>
        <dbReference type="Proteomes" id="UP001058072"/>
    </source>
</evidence>
<accession>A0A9Q9FGP6</accession>
<dbReference type="AlphaFoldDB" id="A0A9Q9FGP6"/>
<dbReference type="EMBL" id="CP071249">
    <property type="protein sequence ID" value="UUF05461.1"/>
    <property type="molecule type" value="Genomic_DNA"/>
</dbReference>
<dbReference type="Proteomes" id="UP001058016">
    <property type="component" value="Chromosome"/>
</dbReference>
<dbReference type="GO" id="GO:0006633">
    <property type="term" value="P:fatty acid biosynthetic process"/>
    <property type="evidence" value="ECO:0007669"/>
    <property type="project" value="TreeGrafter"/>
</dbReference>
<name>A0A9Q9FGP6_9FIRM</name>
<dbReference type="PIRSF" id="PIRSF000446">
    <property type="entry name" value="Mct"/>
    <property type="match status" value="1"/>
</dbReference>
<keyword evidence="1 4" id="KW-0808">Transferase</keyword>
<dbReference type="RefSeq" id="WP_212724371.1">
    <property type="nucleotide sequence ID" value="NZ_CP071249.1"/>
</dbReference>
<feature type="active site" evidence="5">
    <location>
        <position position="91"/>
    </location>
</feature>
<dbReference type="Gene3D" id="3.30.70.250">
    <property type="entry name" value="Malonyl-CoA ACP transacylase, ACP-binding"/>
    <property type="match status" value="1"/>
</dbReference>
<evidence type="ECO:0000256" key="1">
    <source>
        <dbReference type="ARBA" id="ARBA00022679"/>
    </source>
</evidence>
<dbReference type="EMBL" id="CP071250">
    <property type="protein sequence ID" value="UUF09086.1"/>
    <property type="molecule type" value="Genomic_DNA"/>
</dbReference>
<sequence>MSKIAFLFSGQGSQFVGMGQSFYESSETARRLMDEANTLLPFDLKEICFEDSKELINQTTYTQPAIFVVSQMALALLKEAGIKADVVAGFSLGEYSALCAAHVFNFTEGVSLVAKRGELMGTASNNGKMAALLGLDLQKAQAVCDEASSKGIVELANLNCPGQIVIGGEAQAVTYACEIAKNHGAKRALVLPVSGPFHTSLLKETAQTFGQLLESKELKEPQTPIVLNVLGDYYQTDLNLKELMVQQMATSVKWEASIRQMIANGVDTFIEIGPGKTLSGFVKKIDRSVKILNVEDMDSLQKTLAALNS</sequence>
<evidence type="ECO:0000256" key="2">
    <source>
        <dbReference type="ARBA" id="ARBA00023315"/>
    </source>
</evidence>
<dbReference type="InterPro" id="IPR014043">
    <property type="entry name" value="Acyl_transferase_dom"/>
</dbReference>
<dbReference type="FunFam" id="3.30.70.250:FF:000001">
    <property type="entry name" value="Malonyl CoA-acyl carrier protein transacylase"/>
    <property type="match status" value="1"/>
</dbReference>
<dbReference type="SUPFAM" id="SSF55048">
    <property type="entry name" value="Probable ACP-binding domain of malonyl-CoA ACP transacylase"/>
    <property type="match status" value="1"/>
</dbReference>
<dbReference type="InterPro" id="IPR016036">
    <property type="entry name" value="Malonyl_transacylase_ACP-bd"/>
</dbReference>
<dbReference type="PANTHER" id="PTHR42681:SF1">
    <property type="entry name" value="MALONYL-COA-ACYL CARRIER PROTEIN TRANSACYLASE, MITOCHONDRIAL"/>
    <property type="match status" value="1"/>
</dbReference>
<evidence type="ECO:0000256" key="4">
    <source>
        <dbReference type="PIRNR" id="PIRNR000446"/>
    </source>
</evidence>
<dbReference type="InterPro" id="IPR004410">
    <property type="entry name" value="Malonyl_CoA-ACP_transAc_FabD"/>
</dbReference>
<feature type="active site" evidence="5">
    <location>
        <position position="198"/>
    </location>
</feature>
<dbReference type="Pfam" id="PF00698">
    <property type="entry name" value="Acyl_transf_1"/>
    <property type="match status" value="1"/>
</dbReference>
<organism evidence="8 10">
    <name type="scientific">Turicibacter bilis</name>
    <dbReference type="NCBI Taxonomy" id="2735723"/>
    <lineage>
        <taxon>Bacteria</taxon>
        <taxon>Bacillati</taxon>
        <taxon>Bacillota</taxon>
        <taxon>Erysipelotrichia</taxon>
        <taxon>Erysipelotrichales</taxon>
        <taxon>Turicibacteraceae</taxon>
        <taxon>Turicibacter</taxon>
    </lineage>
</organism>
<evidence type="ECO:0000313" key="7">
    <source>
        <dbReference type="EMBL" id="UUF05461.1"/>
    </source>
</evidence>
<dbReference type="Proteomes" id="UP001058072">
    <property type="component" value="Chromosome"/>
</dbReference>
<dbReference type="Gene3D" id="3.40.366.10">
    <property type="entry name" value="Malonyl-Coenzyme A Acyl Carrier Protein, domain 2"/>
    <property type="match status" value="1"/>
</dbReference>
<keyword evidence="9" id="KW-1185">Reference proteome</keyword>
<dbReference type="GO" id="GO:0004314">
    <property type="term" value="F:[acyl-carrier-protein] S-malonyltransferase activity"/>
    <property type="evidence" value="ECO:0007669"/>
    <property type="project" value="UniProtKB-EC"/>
</dbReference>
<gene>
    <name evidence="8" type="primary">fabD</name>
    <name evidence="7" type="ORF">J0J69_10300</name>
    <name evidence="8" type="ORF">J0J70_03590</name>
</gene>
<evidence type="ECO:0000259" key="6">
    <source>
        <dbReference type="SMART" id="SM00827"/>
    </source>
</evidence>
<feature type="domain" description="Malonyl-CoA:ACP transacylase (MAT)" evidence="6">
    <location>
        <begin position="7"/>
        <end position="309"/>
    </location>
</feature>
<evidence type="ECO:0000256" key="5">
    <source>
        <dbReference type="PIRSR" id="PIRSR000446-1"/>
    </source>
</evidence>
<dbReference type="InterPro" id="IPR050858">
    <property type="entry name" value="Mal-CoA-ACP_Trans/PKS_FabD"/>
</dbReference>
<evidence type="ECO:0000256" key="3">
    <source>
        <dbReference type="ARBA" id="ARBA00048462"/>
    </source>
</evidence>
<comment type="similarity">
    <text evidence="4">Belongs to the fabD family.</text>
</comment>
<dbReference type="InterPro" id="IPR001227">
    <property type="entry name" value="Ac_transferase_dom_sf"/>
</dbReference>
<dbReference type="GO" id="GO:0005829">
    <property type="term" value="C:cytosol"/>
    <property type="evidence" value="ECO:0007669"/>
    <property type="project" value="TreeGrafter"/>
</dbReference>
<evidence type="ECO:0000313" key="9">
    <source>
        <dbReference type="Proteomes" id="UP001058016"/>
    </source>
</evidence>
<keyword evidence="2 4" id="KW-0012">Acyltransferase</keyword>
<dbReference type="NCBIfam" id="TIGR00128">
    <property type="entry name" value="fabD"/>
    <property type="match status" value="1"/>
</dbReference>